<evidence type="ECO:0000256" key="1">
    <source>
        <dbReference type="SAM" id="Coils"/>
    </source>
</evidence>
<dbReference type="AlphaFoldDB" id="A0A0D2AMC4"/>
<evidence type="ECO:0000313" key="3">
    <source>
        <dbReference type="EMBL" id="KIW26257.1"/>
    </source>
</evidence>
<evidence type="ECO:0000256" key="2">
    <source>
        <dbReference type="SAM" id="MobiDB-lite"/>
    </source>
</evidence>
<dbReference type="EMBL" id="KN847044">
    <property type="protein sequence ID" value="KIW26257.1"/>
    <property type="molecule type" value="Genomic_DNA"/>
</dbReference>
<protein>
    <submittedName>
        <fullName evidence="3">Uncharacterized protein</fullName>
    </submittedName>
</protein>
<evidence type="ECO:0000313" key="4">
    <source>
        <dbReference type="Proteomes" id="UP000054466"/>
    </source>
</evidence>
<dbReference type="GeneID" id="27348564"/>
<sequence length="629" mass="71823">MSPKVPNYRFSRHLDREISTTESYVDKIFRPVRSIRNKKEKIPVRPASMSESGMHAVTNGKAEKVSDGLPNGTETNDLESVQIDSVDSGRFNTELHVQVQTINQSMNVTQTAVAKLTEMVDKYGEMVKTVEERYSAGQDLEEQLQDEKNLNETLVTQMEKLRQGHRVQLRNLGVQHEKQLSRLKSQAESGKAEREKYEKMIEALKKEQETAMLKSQRDLEMKRDQLEKDNEEKITRLEAAAKGLEEERTKLKRELEDMTKLRDLEIQTHETMQGKADAKIQDLEQALTAVKAKYEVERQPDEHYTERYKGLVDSVASIADEYFSELPEEAEEDPAGIHKQLKKKRSTFDVVPITDSPCARVLRLAFVQNIIFNAIRDTVWPPFFSRHLWKNKKDRSLIHEIYLRLSADGEEIQNDWRVSTVKVLDRLDNGVDVGDKIGVAIDLNVIQILEPLLGEKNKVDFRSELKKIFTTAMELGQESWRDRSPVSFDFSPSVDGGKGWKEFSEGLDLEDAPNPSLGVCRESAFEPLCVSPRLYRKRDTATVTPDQGEELVHPGVALFPKTGIFQQGLLEWQVLRQAEREYRKAYNGNGKARRASIASTTNGFSPAPPPLDQMRPSKTWASHTSTEYD</sequence>
<accession>A0A0D2AMC4</accession>
<reference evidence="3 4" key="1">
    <citation type="submission" date="2015-01" db="EMBL/GenBank/DDBJ databases">
        <title>The Genome Sequence of Cladophialophora immunda CBS83496.</title>
        <authorList>
            <consortium name="The Broad Institute Genomics Platform"/>
            <person name="Cuomo C."/>
            <person name="de Hoog S."/>
            <person name="Gorbushina A."/>
            <person name="Stielow B."/>
            <person name="Teixiera M."/>
            <person name="Abouelleil A."/>
            <person name="Chapman S.B."/>
            <person name="Priest M."/>
            <person name="Young S.K."/>
            <person name="Wortman J."/>
            <person name="Nusbaum C."/>
            <person name="Birren B."/>
        </authorList>
    </citation>
    <scope>NUCLEOTIDE SEQUENCE [LARGE SCALE GENOMIC DNA]</scope>
    <source>
        <strain evidence="3 4">CBS 83496</strain>
    </source>
</reference>
<name>A0A0D2AMC4_9EURO</name>
<dbReference type="OrthoDB" id="6365728at2759"/>
<keyword evidence="1" id="KW-0175">Coiled coil</keyword>
<dbReference type="RefSeq" id="XP_016246473.1">
    <property type="nucleotide sequence ID" value="XM_016396617.1"/>
</dbReference>
<gene>
    <name evidence="3" type="ORF">PV07_09370</name>
</gene>
<proteinExistence type="predicted"/>
<feature type="compositionally biased region" description="Polar residues" evidence="2">
    <location>
        <begin position="619"/>
        <end position="629"/>
    </location>
</feature>
<dbReference type="Proteomes" id="UP000054466">
    <property type="component" value="Unassembled WGS sequence"/>
</dbReference>
<dbReference type="STRING" id="569365.A0A0D2AMC4"/>
<keyword evidence="4" id="KW-1185">Reference proteome</keyword>
<feature type="coiled-coil region" evidence="1">
    <location>
        <begin position="137"/>
        <end position="264"/>
    </location>
</feature>
<feature type="region of interest" description="Disordered" evidence="2">
    <location>
        <begin position="588"/>
        <end position="629"/>
    </location>
</feature>
<dbReference type="VEuPathDB" id="FungiDB:PV07_09370"/>
<organism evidence="3 4">
    <name type="scientific">Cladophialophora immunda</name>
    <dbReference type="NCBI Taxonomy" id="569365"/>
    <lineage>
        <taxon>Eukaryota</taxon>
        <taxon>Fungi</taxon>
        <taxon>Dikarya</taxon>
        <taxon>Ascomycota</taxon>
        <taxon>Pezizomycotina</taxon>
        <taxon>Eurotiomycetes</taxon>
        <taxon>Chaetothyriomycetidae</taxon>
        <taxon>Chaetothyriales</taxon>
        <taxon>Herpotrichiellaceae</taxon>
        <taxon>Cladophialophora</taxon>
    </lineage>
</organism>